<accession>A0ACC1MWH2</accession>
<name>A0ACC1MWH2_9APHY</name>
<evidence type="ECO:0000313" key="1">
    <source>
        <dbReference type="EMBL" id="KAJ2971185.1"/>
    </source>
</evidence>
<protein>
    <submittedName>
        <fullName evidence="1">Uncharacterized protein</fullName>
    </submittedName>
</protein>
<sequence>MRTLEGPNRPFDPDYEVPNRTKSSKVPTLPRWLEIGIDRGRRFVIDTIAKIPDNVGRSVPHKTLAPNPAKILAFLRNNNYIVTPTDKNLGLAVSERTWIIDQTKKLLNNPKDYRRITYAEATTIFNEKQAEVLAIAALAEEQVELAELGLDEFLRSKLTVKGEAHTFPEFYGIPKIHKNPAGFRPIVPCHSVLMGPAAKHVSKELKPLIKAAPTIIHGSKDLAQKLSKLSLTSKRSDEKWYFVTGDVVAFYPNIPLEKCLGIVNQMWLEFTFGDKILEFSAREEVDGVYRGFVGAQMRKRAEIFRRCMQVSSEKLVSHFDGEHFLQLNGLAMGVPEAPDQANLYGCYFENKANVLSDRRIGFYGRFIDDIFSIVAARSSEQARDIMKSLIQYDECEITWDVSELRCPFLDMTIYFDDNGKLQWKPYRKQKNHMERIPWISHHPLDVKRAHLLG</sequence>
<evidence type="ECO:0000313" key="2">
    <source>
        <dbReference type="Proteomes" id="UP001144978"/>
    </source>
</evidence>
<organism evidence="1 2">
    <name type="scientific">Trametes sanguinea</name>
    <dbReference type="NCBI Taxonomy" id="158606"/>
    <lineage>
        <taxon>Eukaryota</taxon>
        <taxon>Fungi</taxon>
        <taxon>Dikarya</taxon>
        <taxon>Basidiomycota</taxon>
        <taxon>Agaricomycotina</taxon>
        <taxon>Agaricomycetes</taxon>
        <taxon>Polyporales</taxon>
        <taxon>Polyporaceae</taxon>
        <taxon>Trametes</taxon>
    </lineage>
</organism>
<dbReference type="EMBL" id="JANSHE010005399">
    <property type="protein sequence ID" value="KAJ2971185.1"/>
    <property type="molecule type" value="Genomic_DNA"/>
</dbReference>
<dbReference type="Proteomes" id="UP001144978">
    <property type="component" value="Unassembled WGS sequence"/>
</dbReference>
<keyword evidence="2" id="KW-1185">Reference proteome</keyword>
<comment type="caution">
    <text evidence="1">The sequence shown here is derived from an EMBL/GenBank/DDBJ whole genome shotgun (WGS) entry which is preliminary data.</text>
</comment>
<gene>
    <name evidence="1" type="ORF">NUW54_g12558</name>
</gene>
<proteinExistence type="predicted"/>
<reference evidence="1" key="1">
    <citation type="submission" date="2022-08" db="EMBL/GenBank/DDBJ databases">
        <title>Genome Sequence of Pycnoporus sanguineus.</title>
        <authorList>
            <person name="Buettner E."/>
        </authorList>
    </citation>
    <scope>NUCLEOTIDE SEQUENCE</scope>
    <source>
        <strain evidence="1">CG-C14</strain>
    </source>
</reference>